<dbReference type="InterPro" id="IPR011990">
    <property type="entry name" value="TPR-like_helical_dom_sf"/>
</dbReference>
<keyword evidence="3 7" id="KW-0479">Metal-binding</keyword>
<evidence type="ECO:0000256" key="1">
    <source>
        <dbReference type="ARBA" id="ARBA00022448"/>
    </source>
</evidence>
<feature type="transmembrane region" description="Helical" evidence="8">
    <location>
        <begin position="82"/>
        <end position="103"/>
    </location>
</feature>
<dbReference type="SUPFAM" id="SSF48452">
    <property type="entry name" value="TPR-like"/>
    <property type="match status" value="1"/>
</dbReference>
<evidence type="ECO:0000313" key="10">
    <source>
        <dbReference type="EMBL" id="AWN24397.1"/>
    </source>
</evidence>
<dbReference type="PROSITE" id="PS50005">
    <property type="entry name" value="TPR"/>
    <property type="match status" value="1"/>
</dbReference>
<evidence type="ECO:0000256" key="6">
    <source>
        <dbReference type="PROSITE-ProRule" id="PRU00339"/>
    </source>
</evidence>
<keyword evidence="8" id="KW-0812">Transmembrane</keyword>
<gene>
    <name evidence="10" type="ORF">DKM44_01150</name>
</gene>
<name>A0A2Z3JGV4_9DEIO</name>
<feature type="domain" description="Cytochrome c" evidence="9">
    <location>
        <begin position="263"/>
        <end position="336"/>
    </location>
</feature>
<evidence type="ECO:0000313" key="11">
    <source>
        <dbReference type="Proteomes" id="UP000245368"/>
    </source>
</evidence>
<dbReference type="Pfam" id="PF13442">
    <property type="entry name" value="Cytochrome_CBB3"/>
    <property type="match status" value="1"/>
</dbReference>
<keyword evidence="8" id="KW-1133">Transmembrane helix</keyword>
<accession>A0A2Z3JGV4</accession>
<evidence type="ECO:0000256" key="7">
    <source>
        <dbReference type="PROSITE-ProRule" id="PRU00433"/>
    </source>
</evidence>
<evidence type="ECO:0000259" key="9">
    <source>
        <dbReference type="PROSITE" id="PS51007"/>
    </source>
</evidence>
<keyword evidence="11" id="KW-1185">Reference proteome</keyword>
<reference evidence="10 11" key="1">
    <citation type="submission" date="2018-05" db="EMBL/GenBank/DDBJ databases">
        <title>Complete Genome Sequence of Deinococcus sp. strain 17bor-2.</title>
        <authorList>
            <person name="Srinivasan S."/>
        </authorList>
    </citation>
    <scope>NUCLEOTIDE SEQUENCE [LARGE SCALE GENOMIC DNA]</scope>
    <source>
        <strain evidence="10 11">17bor-2</strain>
    </source>
</reference>
<evidence type="ECO:0000256" key="2">
    <source>
        <dbReference type="ARBA" id="ARBA00022617"/>
    </source>
</evidence>
<dbReference type="Proteomes" id="UP000245368">
    <property type="component" value="Chromosome"/>
</dbReference>
<dbReference type="KEGG" id="dez:DKM44_01150"/>
<evidence type="ECO:0000256" key="3">
    <source>
        <dbReference type="ARBA" id="ARBA00022723"/>
    </source>
</evidence>
<proteinExistence type="predicted"/>
<keyword evidence="5 7" id="KW-0408">Iron</keyword>
<dbReference type="EMBL" id="CP029494">
    <property type="protein sequence ID" value="AWN24397.1"/>
    <property type="molecule type" value="Genomic_DNA"/>
</dbReference>
<keyword evidence="6" id="KW-0802">TPR repeat</keyword>
<dbReference type="InterPro" id="IPR019734">
    <property type="entry name" value="TPR_rpt"/>
</dbReference>
<keyword evidence="2 7" id="KW-0349">Heme</keyword>
<organism evidence="10 11">
    <name type="scientific">Deinococcus irradiatisoli</name>
    <dbReference type="NCBI Taxonomy" id="2202254"/>
    <lineage>
        <taxon>Bacteria</taxon>
        <taxon>Thermotogati</taxon>
        <taxon>Deinococcota</taxon>
        <taxon>Deinococci</taxon>
        <taxon>Deinococcales</taxon>
        <taxon>Deinococcaceae</taxon>
        <taxon>Deinococcus</taxon>
    </lineage>
</organism>
<evidence type="ECO:0000256" key="5">
    <source>
        <dbReference type="ARBA" id="ARBA00023004"/>
    </source>
</evidence>
<keyword evidence="4" id="KW-0249">Electron transport</keyword>
<dbReference type="PANTHER" id="PTHR37823">
    <property type="entry name" value="CYTOCHROME C-553-LIKE"/>
    <property type="match status" value="1"/>
</dbReference>
<dbReference type="Pfam" id="PF13414">
    <property type="entry name" value="TPR_11"/>
    <property type="match status" value="1"/>
</dbReference>
<dbReference type="GO" id="GO:0020037">
    <property type="term" value="F:heme binding"/>
    <property type="evidence" value="ECO:0007669"/>
    <property type="project" value="InterPro"/>
</dbReference>
<dbReference type="GO" id="GO:0046872">
    <property type="term" value="F:metal ion binding"/>
    <property type="evidence" value="ECO:0007669"/>
    <property type="project" value="UniProtKB-KW"/>
</dbReference>
<dbReference type="PROSITE" id="PS51007">
    <property type="entry name" value="CYTC"/>
    <property type="match status" value="1"/>
</dbReference>
<dbReference type="AlphaFoldDB" id="A0A2Z3JGV4"/>
<dbReference type="GO" id="GO:0009055">
    <property type="term" value="F:electron transfer activity"/>
    <property type="evidence" value="ECO:0007669"/>
    <property type="project" value="InterPro"/>
</dbReference>
<feature type="repeat" description="TPR" evidence="6">
    <location>
        <begin position="138"/>
        <end position="171"/>
    </location>
</feature>
<protein>
    <submittedName>
        <fullName evidence="10">Cytochrome oxidase</fullName>
    </submittedName>
</protein>
<evidence type="ECO:0000256" key="8">
    <source>
        <dbReference type="SAM" id="Phobius"/>
    </source>
</evidence>
<keyword evidence="1" id="KW-0813">Transport</keyword>
<dbReference type="Gene3D" id="1.10.760.10">
    <property type="entry name" value="Cytochrome c-like domain"/>
    <property type="match status" value="1"/>
</dbReference>
<dbReference type="InterPro" id="IPR036909">
    <property type="entry name" value="Cyt_c-like_dom_sf"/>
</dbReference>
<dbReference type="Gene3D" id="1.25.40.10">
    <property type="entry name" value="Tetratricopeptide repeat domain"/>
    <property type="match status" value="1"/>
</dbReference>
<dbReference type="InterPro" id="IPR009056">
    <property type="entry name" value="Cyt_c-like_dom"/>
</dbReference>
<dbReference type="OrthoDB" id="59509at2"/>
<evidence type="ECO:0000256" key="4">
    <source>
        <dbReference type="ARBA" id="ARBA00022982"/>
    </source>
</evidence>
<dbReference type="SUPFAM" id="SSF46626">
    <property type="entry name" value="Cytochrome c"/>
    <property type="match status" value="1"/>
</dbReference>
<keyword evidence="8" id="KW-0472">Membrane</keyword>
<dbReference type="InterPro" id="IPR051811">
    <property type="entry name" value="Cytochrome_c550/c551-like"/>
</dbReference>
<sequence length="336" mass="35533">MVIVALLGLAALLAILAPLRTGTVSDPDADQRSALESERQRLMAELGRPGDEARRPELERRAARTLRALDALPGAPRPLKPLWPLLGVALALVLVGVGAFTFVPRWQLAALNPAEGTAVQSALTLPGLQARAQRTRDQADYLAWGDAAFTAGQYDQASAAYASALKLDPKQPRALRRLGILLLSGQGQAAVKNEQQASQAFLLVRTAAQLAPDDPESQLLLGYALNNFGESKLALAALERYRSLDPTGREADDLIATLRASTAQSDPGSKVYAANCASCHGAAGRGGIGPSLRESRLSRAALQAVIQNGKGSMPAFPNIKGADLEALLNKLEGWEN</sequence>
<dbReference type="PANTHER" id="PTHR37823:SF4">
    <property type="entry name" value="MENAQUINOL-CYTOCHROME C REDUCTASE CYTOCHROME B_C SUBUNIT"/>
    <property type="match status" value="1"/>
</dbReference>